<feature type="transmembrane region" description="Helical" evidence="9">
    <location>
        <begin position="12"/>
        <end position="35"/>
    </location>
</feature>
<evidence type="ECO:0000256" key="6">
    <source>
        <dbReference type="ARBA" id="ARBA00023065"/>
    </source>
</evidence>
<dbReference type="Pfam" id="PF01741">
    <property type="entry name" value="MscL"/>
    <property type="match status" value="1"/>
</dbReference>
<comment type="subunit">
    <text evidence="9">Homopentamer.</text>
</comment>
<evidence type="ECO:0000313" key="10">
    <source>
        <dbReference type="EMBL" id="EUJ46289.1"/>
    </source>
</evidence>
<comment type="subcellular location">
    <subcellularLocation>
        <location evidence="9">Cell membrane</location>
        <topology evidence="9">Multi-pass membrane protein</topology>
    </subcellularLocation>
    <subcellularLocation>
        <location evidence="1">Membrane</location>
        <topology evidence="1">Multi-pass membrane protein</topology>
    </subcellularLocation>
</comment>
<dbReference type="GO" id="GO:0005886">
    <property type="term" value="C:plasma membrane"/>
    <property type="evidence" value="ECO:0007669"/>
    <property type="project" value="UniProtKB-SubCell"/>
</dbReference>
<evidence type="ECO:0000256" key="7">
    <source>
        <dbReference type="ARBA" id="ARBA00023136"/>
    </source>
</evidence>
<organism evidence="10 11">
    <name type="scientific">Listeria riparia FSL S10-1204</name>
    <dbReference type="NCBI Taxonomy" id="1265816"/>
    <lineage>
        <taxon>Bacteria</taxon>
        <taxon>Bacillati</taxon>
        <taxon>Bacillota</taxon>
        <taxon>Bacilli</taxon>
        <taxon>Bacillales</taxon>
        <taxon>Listeriaceae</taxon>
        <taxon>Listeria</taxon>
    </lineage>
</organism>
<keyword evidence="4 9" id="KW-0812">Transmembrane</keyword>
<gene>
    <name evidence="9" type="primary">mscL</name>
    <name evidence="10" type="ORF">PRIP_02608</name>
</gene>
<accession>W7D2Z1</accession>
<keyword evidence="8 9" id="KW-0407">Ion channel</keyword>
<keyword evidence="11" id="KW-1185">Reference proteome</keyword>
<dbReference type="InterPro" id="IPR036019">
    <property type="entry name" value="MscL_channel"/>
</dbReference>
<evidence type="ECO:0000256" key="4">
    <source>
        <dbReference type="ARBA" id="ARBA00022692"/>
    </source>
</evidence>
<dbReference type="NCBIfam" id="TIGR00220">
    <property type="entry name" value="mscL"/>
    <property type="match status" value="1"/>
</dbReference>
<evidence type="ECO:0000256" key="1">
    <source>
        <dbReference type="ARBA" id="ARBA00004141"/>
    </source>
</evidence>
<comment type="caution">
    <text evidence="10">The sequence shown here is derived from an EMBL/GenBank/DDBJ whole genome shotgun (WGS) entry which is preliminary data.</text>
</comment>
<keyword evidence="2 9" id="KW-0813">Transport</keyword>
<dbReference type="AlphaFoldDB" id="W7D2Z1"/>
<evidence type="ECO:0000256" key="5">
    <source>
        <dbReference type="ARBA" id="ARBA00022989"/>
    </source>
</evidence>
<evidence type="ECO:0000256" key="2">
    <source>
        <dbReference type="ARBA" id="ARBA00022448"/>
    </source>
</evidence>
<dbReference type="SUPFAM" id="SSF81330">
    <property type="entry name" value="Gated mechanosensitive channel"/>
    <property type="match status" value="1"/>
</dbReference>
<comment type="function">
    <text evidence="9">Channel that opens in response to stretch forces in the membrane lipid bilayer. May participate in the regulation of osmotic pressure changes within the cell.</text>
</comment>
<dbReference type="PANTHER" id="PTHR30266">
    <property type="entry name" value="MECHANOSENSITIVE CHANNEL MSCL"/>
    <property type="match status" value="1"/>
</dbReference>
<protein>
    <recommendedName>
        <fullName evidence="9">Large-conductance mechanosensitive channel</fullName>
    </recommendedName>
</protein>
<name>W7D2Z1_9LIST</name>
<dbReference type="RefSeq" id="WP_052008681.1">
    <property type="nucleotide sequence ID" value="NZ_AODL01000004.1"/>
</dbReference>
<dbReference type="InterPro" id="IPR037673">
    <property type="entry name" value="MSC/AndL"/>
</dbReference>
<comment type="similarity">
    <text evidence="9">Belongs to the MscL family.</text>
</comment>
<evidence type="ECO:0000313" key="11">
    <source>
        <dbReference type="Proteomes" id="UP000019248"/>
    </source>
</evidence>
<keyword evidence="3 9" id="KW-1003">Cell membrane</keyword>
<feature type="transmembrane region" description="Helical" evidence="9">
    <location>
        <begin position="82"/>
        <end position="104"/>
    </location>
</feature>
<keyword evidence="7 9" id="KW-0472">Membrane</keyword>
<dbReference type="GO" id="GO:0008381">
    <property type="term" value="F:mechanosensitive monoatomic ion channel activity"/>
    <property type="evidence" value="ECO:0007669"/>
    <property type="project" value="UniProtKB-UniRule"/>
</dbReference>
<dbReference type="PATRIC" id="fig|1265816.5.peg.518"/>
<proteinExistence type="inferred from homology"/>
<dbReference type="PANTHER" id="PTHR30266:SF2">
    <property type="entry name" value="LARGE-CONDUCTANCE MECHANOSENSITIVE CHANNEL"/>
    <property type="match status" value="1"/>
</dbReference>
<evidence type="ECO:0000256" key="8">
    <source>
        <dbReference type="ARBA" id="ARBA00023303"/>
    </source>
</evidence>
<dbReference type="HAMAP" id="MF_00115">
    <property type="entry name" value="MscL"/>
    <property type="match status" value="1"/>
</dbReference>
<keyword evidence="6 9" id="KW-0406">Ion transport</keyword>
<evidence type="ECO:0000256" key="3">
    <source>
        <dbReference type="ARBA" id="ARBA00022475"/>
    </source>
</evidence>
<reference evidence="10 11" key="1">
    <citation type="journal article" date="2014" name="Int. J. Syst. Evol. Microbiol.">
        <title>Listeria floridensis sp. nov., Listeria aquatica sp. nov., Listeria cornellensis sp. nov., Listeria riparia sp. nov. and Listeria grandensis sp. nov., from agricultural and natural environments.</title>
        <authorList>
            <person name="den Bakker H.C."/>
            <person name="Warchocki S."/>
            <person name="Wright E.M."/>
            <person name="Allred A.F."/>
            <person name="Ahlstrom C."/>
            <person name="Manuel C.S."/>
            <person name="Stasiewicz M.J."/>
            <person name="Burrell A."/>
            <person name="Roof S."/>
            <person name="Strawn L."/>
            <person name="Fortes E.D."/>
            <person name="Nightingale K.K."/>
            <person name="Kephart D."/>
            <person name="Wiedmann M."/>
        </authorList>
    </citation>
    <scope>NUCLEOTIDE SEQUENCE [LARGE SCALE GENOMIC DNA]</scope>
    <source>
        <strain evidence="10 11">FSL S10-1204</strain>
    </source>
</reference>
<dbReference type="PRINTS" id="PR01264">
    <property type="entry name" value="MECHCHANNEL"/>
</dbReference>
<dbReference type="Proteomes" id="UP000019248">
    <property type="component" value="Unassembled WGS sequence"/>
</dbReference>
<keyword evidence="5 9" id="KW-1133">Transmembrane helix</keyword>
<dbReference type="Gene3D" id="1.10.1200.120">
    <property type="entry name" value="Large-conductance mechanosensitive channel, MscL, domain 1"/>
    <property type="match status" value="1"/>
</dbReference>
<evidence type="ECO:0000256" key="9">
    <source>
        <dbReference type="HAMAP-Rule" id="MF_00115"/>
    </source>
</evidence>
<dbReference type="OrthoDB" id="9810350at2"/>
<sequence length="153" mass="16561">MFKEFKAFIAKGNALAMAIGIVIGAAFTSIVNSLVDDIIMPPLGLLIGNVDFTNLFLSLNGTHYDTLKAAQDAGAPTINYGLFINNVISFLIVTFSVFLIVKLISKYMPLEPKQPATKECPYCLSSVPEKATKCLHCTSELVVTEGNTIVNQE</sequence>
<dbReference type="EMBL" id="AODL01000004">
    <property type="protein sequence ID" value="EUJ46289.1"/>
    <property type="molecule type" value="Genomic_DNA"/>
</dbReference>
<dbReference type="InterPro" id="IPR001185">
    <property type="entry name" value="MS_channel"/>
</dbReference>